<dbReference type="GO" id="GO:0009103">
    <property type="term" value="P:lipopolysaccharide biosynthetic process"/>
    <property type="evidence" value="ECO:0007669"/>
    <property type="project" value="TreeGrafter"/>
</dbReference>
<dbReference type="GO" id="GO:0016757">
    <property type="term" value="F:glycosyltransferase activity"/>
    <property type="evidence" value="ECO:0007669"/>
    <property type="project" value="UniProtKB-KW"/>
</dbReference>
<accession>A0A1E5QPT2</accession>
<proteinExistence type="predicted"/>
<comment type="caution">
    <text evidence="4">The sequence shown here is derived from an EMBL/GenBank/DDBJ whole genome shotgun (WGS) entry which is preliminary data.</text>
</comment>
<dbReference type="PANTHER" id="PTHR46401">
    <property type="entry name" value="GLYCOSYLTRANSFERASE WBBK-RELATED"/>
    <property type="match status" value="1"/>
</dbReference>
<dbReference type="CDD" id="cd03809">
    <property type="entry name" value="GT4_MtfB-like"/>
    <property type="match status" value="1"/>
</dbReference>
<dbReference type="AlphaFoldDB" id="A0A1E5QPT2"/>
<keyword evidence="4" id="KW-0328">Glycosyltransferase</keyword>
<sequence length="361" mass="40479">MANNLLINLAVLMQRPTGISTYALNILPYLKNLSPTLLTAQPFEDYSCYAIPADMTPEQGAKGHLKRLIWTQFQLAQIYQQQQAQLLFSPLPEAPLFSGCRYAVMVHDLIPLRFGQARSPMTYYCRYYLPQVLNQAQHILCNSLATARDISQFLGIPAKKLTPIPLGYDKTNFRDLNLPESNYFLYVGRSAPYKNTQRLISAFSAIAKPHNYQLWLTGTHDPRYTPTLTAQVQELGLQEQVKFLDYVSYSELPKLMNQALALVFPSLWEGFGLPVLEAMACGTPIITSNLASLPEVAGEAALYINPYNPDEMTRAMQQVGKDEKMRSHLRQASLTQASKFSWETTGNATYSVLSASLSAEC</sequence>
<protein>
    <submittedName>
        <fullName evidence="4">Mannosyltransferase</fullName>
    </submittedName>
</protein>
<keyword evidence="1 4" id="KW-0808">Transferase</keyword>
<dbReference type="FunFam" id="3.40.50.2000:FF:000119">
    <property type="entry name" value="Glycosyl transferase group 1"/>
    <property type="match status" value="1"/>
</dbReference>
<evidence type="ECO:0000259" key="3">
    <source>
        <dbReference type="Pfam" id="PF13439"/>
    </source>
</evidence>
<evidence type="ECO:0000256" key="1">
    <source>
        <dbReference type="ARBA" id="ARBA00022679"/>
    </source>
</evidence>
<dbReference type="InterPro" id="IPR001296">
    <property type="entry name" value="Glyco_trans_1"/>
</dbReference>
<dbReference type="EMBL" id="MJGC01000035">
    <property type="protein sequence ID" value="OEJ76658.1"/>
    <property type="molecule type" value="Genomic_DNA"/>
</dbReference>
<dbReference type="SUPFAM" id="SSF53756">
    <property type="entry name" value="UDP-Glycosyltransferase/glycogen phosphorylase"/>
    <property type="match status" value="1"/>
</dbReference>
<feature type="domain" description="Glycosyltransferase subfamily 4-like N-terminal" evidence="3">
    <location>
        <begin position="18"/>
        <end position="169"/>
    </location>
</feature>
<evidence type="ECO:0000259" key="2">
    <source>
        <dbReference type="Pfam" id="PF00534"/>
    </source>
</evidence>
<dbReference type="InterPro" id="IPR028098">
    <property type="entry name" value="Glyco_trans_4-like_N"/>
</dbReference>
<dbReference type="RefSeq" id="WP_069965797.1">
    <property type="nucleotide sequence ID" value="NZ_CM124774.1"/>
</dbReference>
<evidence type="ECO:0000313" key="4">
    <source>
        <dbReference type="EMBL" id="OEJ76658.1"/>
    </source>
</evidence>
<organism evidence="4">
    <name type="scientific">Desertifilum tharense IPPAS B-1220</name>
    <dbReference type="NCBI Taxonomy" id="1781255"/>
    <lineage>
        <taxon>Bacteria</taxon>
        <taxon>Bacillati</taxon>
        <taxon>Cyanobacteriota</taxon>
        <taxon>Cyanophyceae</taxon>
        <taxon>Desertifilales</taxon>
        <taxon>Desertifilaceae</taxon>
        <taxon>Desertifilum</taxon>
    </lineage>
</organism>
<dbReference type="STRING" id="1781255.BH720_03645"/>
<name>A0A1E5QPT2_9CYAN</name>
<dbReference type="Pfam" id="PF13439">
    <property type="entry name" value="Glyco_transf_4"/>
    <property type="match status" value="1"/>
</dbReference>
<feature type="domain" description="Glycosyl transferase family 1" evidence="2">
    <location>
        <begin position="172"/>
        <end position="332"/>
    </location>
</feature>
<dbReference type="PANTHER" id="PTHR46401:SF2">
    <property type="entry name" value="GLYCOSYLTRANSFERASE WBBK-RELATED"/>
    <property type="match status" value="1"/>
</dbReference>
<gene>
    <name evidence="4" type="ORF">BH720_03645</name>
</gene>
<dbReference type="Pfam" id="PF00534">
    <property type="entry name" value="Glycos_transf_1"/>
    <property type="match status" value="1"/>
</dbReference>
<dbReference type="Gene3D" id="3.40.50.2000">
    <property type="entry name" value="Glycogen Phosphorylase B"/>
    <property type="match status" value="2"/>
</dbReference>
<reference evidence="4" key="1">
    <citation type="submission" date="2016-09" db="EMBL/GenBank/DDBJ databases">
        <title>Draft genome of thermotolerant cyanobacterium Desertifilum sp. strain IPPAS B-1220.</title>
        <authorList>
            <person name="Sinetova M.A."/>
            <person name="Bolakhan K."/>
            <person name="Zayadan B.K."/>
            <person name="Mironov K.S."/>
            <person name="Ustinova V."/>
            <person name="Kupriyanova E.V."/>
            <person name="Sidorov R.A."/>
            <person name="Skrypnik A.N."/>
            <person name="Gogoleva N.E."/>
            <person name="Gogolev Y.V."/>
            <person name="Los D.A."/>
        </authorList>
    </citation>
    <scope>NUCLEOTIDE SEQUENCE [LARGE SCALE GENOMIC DNA]</scope>
    <source>
        <strain evidence="4">IPPAS B-1220</strain>
    </source>
</reference>
<dbReference type="OrthoDB" id="9797829at2"/>